<gene>
    <name evidence="7" type="ORF">OKA104_LOCUS23666</name>
</gene>
<dbReference type="PANTHER" id="PTHR45649">
    <property type="entry name" value="AMINO-ACID PERMEASE BAT1"/>
    <property type="match status" value="1"/>
</dbReference>
<dbReference type="PIRSF" id="PIRSF006060">
    <property type="entry name" value="AA_transporter"/>
    <property type="match status" value="1"/>
</dbReference>
<keyword evidence="3 6" id="KW-0812">Transmembrane</keyword>
<evidence type="ECO:0000256" key="1">
    <source>
        <dbReference type="ARBA" id="ARBA00004141"/>
    </source>
</evidence>
<protein>
    <submittedName>
        <fullName evidence="7">Uncharacterized protein</fullName>
    </submittedName>
</protein>
<feature type="transmembrane region" description="Helical" evidence="6">
    <location>
        <begin position="428"/>
        <end position="447"/>
    </location>
</feature>
<dbReference type="InterPro" id="IPR004840">
    <property type="entry name" value="Amino_acid_permease_CS"/>
</dbReference>
<evidence type="ECO:0000256" key="5">
    <source>
        <dbReference type="ARBA" id="ARBA00023136"/>
    </source>
</evidence>
<feature type="transmembrane region" description="Helical" evidence="6">
    <location>
        <begin position="171"/>
        <end position="197"/>
    </location>
</feature>
<name>A0A819H768_9BILA</name>
<dbReference type="Gene3D" id="1.20.1740.10">
    <property type="entry name" value="Amino acid/polyamine transporter I"/>
    <property type="match status" value="1"/>
</dbReference>
<comment type="subcellular location">
    <subcellularLocation>
        <location evidence="1">Membrane</location>
        <topology evidence="1">Multi-pass membrane protein</topology>
    </subcellularLocation>
</comment>
<dbReference type="Proteomes" id="UP000663881">
    <property type="component" value="Unassembled WGS sequence"/>
</dbReference>
<feature type="transmembrane region" description="Helical" evidence="6">
    <location>
        <begin position="26"/>
        <end position="48"/>
    </location>
</feature>
<evidence type="ECO:0000313" key="8">
    <source>
        <dbReference type="Proteomes" id="UP000663881"/>
    </source>
</evidence>
<dbReference type="GO" id="GO:0006865">
    <property type="term" value="P:amino acid transport"/>
    <property type="evidence" value="ECO:0007669"/>
    <property type="project" value="InterPro"/>
</dbReference>
<keyword evidence="4 6" id="KW-1133">Transmembrane helix</keyword>
<keyword evidence="5 6" id="KW-0472">Membrane</keyword>
<feature type="transmembrane region" description="Helical" evidence="6">
    <location>
        <begin position="358"/>
        <end position="380"/>
    </location>
</feature>
<evidence type="ECO:0000256" key="4">
    <source>
        <dbReference type="ARBA" id="ARBA00022989"/>
    </source>
</evidence>
<feature type="transmembrane region" description="Helical" evidence="6">
    <location>
        <begin position="146"/>
        <end position="164"/>
    </location>
</feature>
<reference evidence="7" key="1">
    <citation type="submission" date="2021-02" db="EMBL/GenBank/DDBJ databases">
        <authorList>
            <person name="Nowell W R."/>
        </authorList>
    </citation>
    <scope>NUCLEOTIDE SEQUENCE</scope>
</reference>
<evidence type="ECO:0000256" key="3">
    <source>
        <dbReference type="ARBA" id="ARBA00022692"/>
    </source>
</evidence>
<sequence length="504" mass="55404">RSKMDDANRLESLGYKQELTRSLSRLTNYGMTLSVVSITSGITSLFAYGLNTGGPVVMVYGWVVVALFTICVGLSMAEICSAYPTAGGLYFWAAHLVPTQYKPMVSWFTGWFNLMGQFTAVASVDFGLAMLVGSVISVGVGNWSPQPWHIVLIHLGLIISHGICNSLGPRVLLWITYVSTWWQLFAPIIIAIALLAVGKGEHHTGGFVFTTFVNRTGWTSSIYVVLIGLLQAQYCLAGYDSAAHMCEETKRADVAGPWGMISALVGSVFLGWFFLISLLTGVRNYESTVKSETGFAVTQILLDNFGRSWTLVLMCILLITCWLCGLLTVTATSRMIYGFSRDNALPWSHIWQKIHPRLACPLNGVWLACLIGFLFGLPYLVNSTAYTAITSFCTICIYVAYGLPILCKLLSPIAFSHGPFHLGRCSSYLNVIALLWICLIVVLFVLPPEHPVIATNMNYSSVGFGTILLVSSFVYIFSARHWFKGPRTNVTTDNELKSSTNSET</sequence>
<keyword evidence="2" id="KW-0813">Transport</keyword>
<dbReference type="AlphaFoldDB" id="A0A819H768"/>
<evidence type="ECO:0000256" key="2">
    <source>
        <dbReference type="ARBA" id="ARBA00022448"/>
    </source>
</evidence>
<dbReference type="EMBL" id="CAJOAY010001828">
    <property type="protein sequence ID" value="CAF3891140.1"/>
    <property type="molecule type" value="Genomic_DNA"/>
</dbReference>
<feature type="transmembrane region" description="Helical" evidence="6">
    <location>
        <begin position="386"/>
        <end position="407"/>
    </location>
</feature>
<dbReference type="GO" id="GO:0022857">
    <property type="term" value="F:transmembrane transporter activity"/>
    <property type="evidence" value="ECO:0007669"/>
    <property type="project" value="InterPro"/>
</dbReference>
<dbReference type="GO" id="GO:0016020">
    <property type="term" value="C:membrane"/>
    <property type="evidence" value="ECO:0007669"/>
    <property type="project" value="UniProtKB-SubCell"/>
</dbReference>
<organism evidence="7 8">
    <name type="scientific">Adineta steineri</name>
    <dbReference type="NCBI Taxonomy" id="433720"/>
    <lineage>
        <taxon>Eukaryota</taxon>
        <taxon>Metazoa</taxon>
        <taxon>Spiralia</taxon>
        <taxon>Gnathifera</taxon>
        <taxon>Rotifera</taxon>
        <taxon>Eurotatoria</taxon>
        <taxon>Bdelloidea</taxon>
        <taxon>Adinetida</taxon>
        <taxon>Adinetidae</taxon>
        <taxon>Adineta</taxon>
    </lineage>
</organism>
<evidence type="ECO:0000313" key="7">
    <source>
        <dbReference type="EMBL" id="CAF3891140.1"/>
    </source>
</evidence>
<dbReference type="Pfam" id="PF13520">
    <property type="entry name" value="AA_permease_2"/>
    <property type="match status" value="1"/>
</dbReference>
<feature type="transmembrane region" description="Helical" evidence="6">
    <location>
        <begin position="60"/>
        <end position="93"/>
    </location>
</feature>
<proteinExistence type="predicted"/>
<feature type="transmembrane region" description="Helical" evidence="6">
    <location>
        <begin position="217"/>
        <end position="237"/>
    </location>
</feature>
<dbReference type="PROSITE" id="PS00218">
    <property type="entry name" value="AMINO_ACID_PERMEASE_1"/>
    <property type="match status" value="1"/>
</dbReference>
<dbReference type="PANTHER" id="PTHR45649:SF26">
    <property type="entry name" value="OS04G0435100 PROTEIN"/>
    <property type="match status" value="1"/>
</dbReference>
<accession>A0A819H768</accession>
<dbReference type="InterPro" id="IPR002293">
    <property type="entry name" value="AA/rel_permease1"/>
</dbReference>
<feature type="transmembrane region" description="Helical" evidence="6">
    <location>
        <begin position="459"/>
        <end position="477"/>
    </location>
</feature>
<comment type="caution">
    <text evidence="7">The sequence shown here is derived from an EMBL/GenBank/DDBJ whole genome shotgun (WGS) entry which is preliminary data.</text>
</comment>
<feature type="transmembrane region" description="Helical" evidence="6">
    <location>
        <begin position="258"/>
        <end position="279"/>
    </location>
</feature>
<feature type="transmembrane region" description="Helical" evidence="6">
    <location>
        <begin position="114"/>
        <end position="140"/>
    </location>
</feature>
<feature type="non-terminal residue" evidence="7">
    <location>
        <position position="504"/>
    </location>
</feature>
<evidence type="ECO:0000256" key="6">
    <source>
        <dbReference type="SAM" id="Phobius"/>
    </source>
</evidence>
<feature type="transmembrane region" description="Helical" evidence="6">
    <location>
        <begin position="311"/>
        <end position="337"/>
    </location>
</feature>